<organism evidence="1 2">
    <name type="scientific">Alloprevotella tannerae ATCC 51259</name>
    <dbReference type="NCBI Taxonomy" id="626522"/>
    <lineage>
        <taxon>Bacteria</taxon>
        <taxon>Pseudomonadati</taxon>
        <taxon>Bacteroidota</taxon>
        <taxon>Bacteroidia</taxon>
        <taxon>Bacteroidales</taxon>
        <taxon>Prevotellaceae</taxon>
        <taxon>Alloprevotella</taxon>
    </lineage>
</organism>
<reference evidence="1" key="1">
    <citation type="submission" date="2009-09" db="EMBL/GenBank/DDBJ databases">
        <authorList>
            <person name="Weinstock G."/>
            <person name="Sodergren E."/>
            <person name="Clifton S."/>
            <person name="Fulton L."/>
            <person name="Fulton B."/>
            <person name="Courtney L."/>
            <person name="Fronick C."/>
            <person name="Harrison M."/>
            <person name="Strong C."/>
            <person name="Farmer C."/>
            <person name="Delahaunty K."/>
            <person name="Markovic C."/>
            <person name="Hall O."/>
            <person name="Minx P."/>
            <person name="Tomlinson C."/>
            <person name="Mitreva M."/>
            <person name="Nelson J."/>
            <person name="Hou S."/>
            <person name="Wollam A."/>
            <person name="Pepin K.H."/>
            <person name="Johnson M."/>
            <person name="Bhonagiri V."/>
            <person name="Nash W.E."/>
            <person name="Warren W."/>
            <person name="Chinwalla A."/>
            <person name="Mardis E.R."/>
            <person name="Wilson R.K."/>
        </authorList>
    </citation>
    <scope>NUCLEOTIDE SEQUENCE [LARGE SCALE GENOMIC DNA]</scope>
    <source>
        <strain evidence="1">ATCC 51259</strain>
    </source>
</reference>
<gene>
    <name evidence="1" type="ORF">GCWU000325_02536</name>
</gene>
<evidence type="ECO:0000313" key="1">
    <source>
        <dbReference type="EMBL" id="EEX70494.1"/>
    </source>
</evidence>
<accession>C9LJX2</accession>
<dbReference type="STRING" id="626522.GCWU000325_02536"/>
<comment type="caution">
    <text evidence="1">The sequence shown here is derived from an EMBL/GenBank/DDBJ whole genome shotgun (WGS) entry which is preliminary data.</text>
</comment>
<dbReference type="Proteomes" id="UP000003460">
    <property type="component" value="Unassembled WGS sequence"/>
</dbReference>
<dbReference type="HOGENOM" id="CLU_2864147_0_0_10"/>
<dbReference type="AlphaFoldDB" id="C9LJX2"/>
<dbReference type="EMBL" id="ACIJ02000028">
    <property type="protein sequence ID" value="EEX70494.1"/>
    <property type="molecule type" value="Genomic_DNA"/>
</dbReference>
<protein>
    <submittedName>
        <fullName evidence="1">Uncharacterized protein</fullName>
    </submittedName>
</protein>
<name>C9LJX2_9BACT</name>
<keyword evidence="2" id="KW-1185">Reference proteome</keyword>
<evidence type="ECO:0000313" key="2">
    <source>
        <dbReference type="Proteomes" id="UP000003460"/>
    </source>
</evidence>
<sequence length="64" mass="7292">MAERCHPTRFHPTGRSANFARNNDAPNVDYVRRGYSFRSGEVGASIFFIVSAKVFSHERKVFLS</sequence>
<proteinExistence type="predicted"/>